<accession>Q919I0</accession>
<evidence type="ECO:0000313" key="2">
    <source>
        <dbReference type="Proteomes" id="UP000006635"/>
    </source>
</evidence>
<dbReference type="RefSeq" id="NP_203401.1">
    <property type="nucleotide sequence ID" value="NC_003084.1"/>
</dbReference>
<organismHost>
    <name type="scientific">Culex nigripalpus</name>
    <dbReference type="NCBI Taxonomy" id="42429"/>
</organismHost>
<gene>
    <name evidence="1" type="primary">CUN097</name>
</gene>
<dbReference type="KEGG" id="vg:921890"/>
<evidence type="ECO:0000313" key="1">
    <source>
        <dbReference type="EMBL" id="AAK94175.1"/>
    </source>
</evidence>
<protein>
    <submittedName>
        <fullName evidence="1">Uncharacterized protein</fullName>
    </submittedName>
</protein>
<organism evidence="1 2">
    <name type="scientific">Culex nigripalpus nucleopolyhedrovirus (isolate Florida/1997)</name>
    <name type="common">CuniNPV</name>
    <dbReference type="NCBI Taxonomy" id="645993"/>
    <lineage>
        <taxon>Viruses</taxon>
        <taxon>Viruses incertae sedis</taxon>
        <taxon>Naldaviricetes</taxon>
        <taxon>Lefavirales</taxon>
        <taxon>Baculoviridae</taxon>
        <taxon>Deltabaculovirus</taxon>
    </lineage>
</organism>
<sequence length="259" mass="29463">MGGETEVYIRYITLTMGHWWSAPKREHDPESARKVQGEVLRDVLQSLPSGKELDILVLGLWDHSWEKFITTPNYSVAFEADPDSLYDLIFFTSPEPSVRYAKNGLVCTAEENFATVEQTNLALSFAKPGGVVLLRTPHIWSLVMTNEMSRLVRLFESDERTLSRVDLGGSTYCFLRLDKPCESPRGGAPNVLVERFINCTVHKADRQMCENVSQPKCLPGFTTQIATAPLAGIRTEAYSRRHHHRYHLRPRPNRSRSRS</sequence>
<keyword evidence="2" id="KW-1185">Reference proteome</keyword>
<dbReference type="GeneID" id="921890"/>
<name>Q919I0_NPVCO</name>
<reference evidence="1 2" key="1">
    <citation type="journal article" date="2001" name="J. Virol.">
        <title>Genome sequence of a baculovirus pathogenic for Culex nigripalpus.</title>
        <authorList>
            <person name="Afonso C.L."/>
            <person name="Tulman E.R."/>
            <person name="Lu Z."/>
            <person name="Balinsky C.A."/>
            <person name="Moser B.A."/>
            <person name="Becnel J.J."/>
            <person name="Rock D.L."/>
            <person name="Kutish G.F."/>
        </authorList>
    </citation>
    <scope>NUCLEOTIDE SEQUENCE [LARGE SCALE GENOMIC DNA]</scope>
    <source>
        <strain evidence="2">Isolate Florida/1997</strain>
    </source>
</reference>
<dbReference type="EMBL" id="AF403738">
    <property type="protein sequence ID" value="AAK94175.1"/>
    <property type="molecule type" value="Genomic_DNA"/>
</dbReference>
<dbReference type="Proteomes" id="UP000006635">
    <property type="component" value="Segment"/>
</dbReference>
<proteinExistence type="predicted"/>